<evidence type="ECO:0000313" key="1">
    <source>
        <dbReference type="EMBL" id="GBG60779.1"/>
    </source>
</evidence>
<reference evidence="1 2" key="1">
    <citation type="journal article" date="2018" name="Cell">
        <title>The Chara Genome: Secondary Complexity and Implications for Plant Terrestrialization.</title>
        <authorList>
            <person name="Nishiyama T."/>
            <person name="Sakayama H."/>
            <person name="Vries J.D."/>
            <person name="Buschmann H."/>
            <person name="Saint-Marcoux D."/>
            <person name="Ullrich K.K."/>
            <person name="Haas F.B."/>
            <person name="Vanderstraeten L."/>
            <person name="Becker D."/>
            <person name="Lang D."/>
            <person name="Vosolsobe S."/>
            <person name="Rombauts S."/>
            <person name="Wilhelmsson P.K.I."/>
            <person name="Janitza P."/>
            <person name="Kern R."/>
            <person name="Heyl A."/>
            <person name="Rumpler F."/>
            <person name="Villalobos L.I.A.C."/>
            <person name="Clay J.M."/>
            <person name="Skokan R."/>
            <person name="Toyoda A."/>
            <person name="Suzuki Y."/>
            <person name="Kagoshima H."/>
            <person name="Schijlen E."/>
            <person name="Tajeshwar N."/>
            <person name="Catarino B."/>
            <person name="Hetherington A.J."/>
            <person name="Saltykova A."/>
            <person name="Bonnot C."/>
            <person name="Breuninger H."/>
            <person name="Symeonidi A."/>
            <person name="Radhakrishnan G.V."/>
            <person name="Van Nieuwerburgh F."/>
            <person name="Deforce D."/>
            <person name="Chang C."/>
            <person name="Karol K.G."/>
            <person name="Hedrich R."/>
            <person name="Ulvskov P."/>
            <person name="Glockner G."/>
            <person name="Delwiche C.F."/>
            <person name="Petrasek J."/>
            <person name="Van de Peer Y."/>
            <person name="Friml J."/>
            <person name="Beilby M."/>
            <person name="Dolan L."/>
            <person name="Kohara Y."/>
            <person name="Sugano S."/>
            <person name="Fujiyama A."/>
            <person name="Delaux P.-M."/>
            <person name="Quint M."/>
            <person name="TheiBen G."/>
            <person name="Hagemann M."/>
            <person name="Harholt J."/>
            <person name="Dunand C."/>
            <person name="Zachgo S."/>
            <person name="Langdale J."/>
            <person name="Maumus F."/>
            <person name="Straeten D.V.D."/>
            <person name="Gould S.B."/>
            <person name="Rensing S.A."/>
        </authorList>
    </citation>
    <scope>NUCLEOTIDE SEQUENCE [LARGE SCALE GENOMIC DNA]</scope>
    <source>
        <strain evidence="1 2">S276</strain>
    </source>
</reference>
<dbReference type="Gramene" id="GBG60779">
    <property type="protein sequence ID" value="GBG60779"/>
    <property type="gene ID" value="CBR_g12517"/>
</dbReference>
<keyword evidence="2" id="KW-1185">Reference proteome</keyword>
<dbReference type="Proteomes" id="UP000265515">
    <property type="component" value="Unassembled WGS sequence"/>
</dbReference>
<name>A0A388JSI7_CHABU</name>
<dbReference type="EMBL" id="BFEA01000014">
    <property type="protein sequence ID" value="GBG60779.1"/>
    <property type="molecule type" value="Genomic_DNA"/>
</dbReference>
<dbReference type="AlphaFoldDB" id="A0A388JSI7"/>
<gene>
    <name evidence="1" type="ORF">CBR_g12517</name>
</gene>
<comment type="caution">
    <text evidence="1">The sequence shown here is derived from an EMBL/GenBank/DDBJ whole genome shotgun (WGS) entry which is preliminary data.</text>
</comment>
<accession>A0A388JSI7</accession>
<protein>
    <submittedName>
        <fullName evidence="1">Uncharacterized protein</fullName>
    </submittedName>
</protein>
<organism evidence="1 2">
    <name type="scientific">Chara braunii</name>
    <name type="common">Braun's stonewort</name>
    <dbReference type="NCBI Taxonomy" id="69332"/>
    <lineage>
        <taxon>Eukaryota</taxon>
        <taxon>Viridiplantae</taxon>
        <taxon>Streptophyta</taxon>
        <taxon>Charophyceae</taxon>
        <taxon>Charales</taxon>
        <taxon>Characeae</taxon>
        <taxon>Chara</taxon>
    </lineage>
</organism>
<sequence length="227" mass="25984">MGVVGHLPFLEVRNHPVTWRGRRTVLPPSLASPSTAPRQTVATLVVNRSVNRLEEGGRQVWESYRRQMRQASVENITNGVSRMRVASEEKNVEDSLRASDYESPDVLCEEEVEDVEDMETRLVPMHGRERGGGMRQEKVVSHYGHRSKGPAGEKGGKHPPWGFGKMIKLARAKRNQQAHFEALGMQHNYERMRNREWKLQEPQKCLMEVGMNKTTGDIGKKWDNLFQ</sequence>
<proteinExistence type="predicted"/>
<evidence type="ECO:0000313" key="2">
    <source>
        <dbReference type="Proteomes" id="UP000265515"/>
    </source>
</evidence>